<dbReference type="GO" id="GO:0022857">
    <property type="term" value="F:transmembrane transporter activity"/>
    <property type="evidence" value="ECO:0007669"/>
    <property type="project" value="InterPro"/>
</dbReference>
<gene>
    <name evidence="10" type="ORF">DQL93_06890</name>
</gene>
<feature type="transmembrane region" description="Helical" evidence="7">
    <location>
        <begin position="307"/>
        <end position="329"/>
    </location>
</feature>
<evidence type="ECO:0000256" key="3">
    <source>
        <dbReference type="ARBA" id="ARBA00022692"/>
    </source>
</evidence>
<dbReference type="Pfam" id="PF06738">
    <property type="entry name" value="ThrE"/>
    <property type="match status" value="1"/>
</dbReference>
<dbReference type="EMBL" id="CP031023">
    <property type="protein sequence ID" value="AZA16255.1"/>
    <property type="molecule type" value="Genomic_DNA"/>
</dbReference>
<evidence type="ECO:0000313" key="10">
    <source>
        <dbReference type="EMBL" id="AZA16255.1"/>
    </source>
</evidence>
<organism evidence="10">
    <name type="scientific">Lactobacillus delbrueckii subsp. lactis</name>
    <dbReference type="NCBI Taxonomy" id="29397"/>
    <lineage>
        <taxon>Bacteria</taxon>
        <taxon>Bacillati</taxon>
        <taxon>Bacillota</taxon>
        <taxon>Bacilli</taxon>
        <taxon>Lactobacillales</taxon>
        <taxon>Lactobacillaceae</taxon>
        <taxon>Lactobacillus</taxon>
    </lineage>
</organism>
<name>A0A3G6JE21_LACDL</name>
<keyword evidence="2" id="KW-1003">Cell membrane</keyword>
<feature type="domain" description="Threonine/serine exporter-like N-terminal" evidence="8">
    <location>
        <begin position="47"/>
        <end position="293"/>
    </location>
</feature>
<proteinExistence type="inferred from homology"/>
<feature type="domain" description="Threonine/Serine exporter ThrE" evidence="9">
    <location>
        <begin position="315"/>
        <end position="440"/>
    </location>
</feature>
<evidence type="ECO:0000256" key="1">
    <source>
        <dbReference type="ARBA" id="ARBA00004651"/>
    </source>
</evidence>
<evidence type="ECO:0000259" key="9">
    <source>
        <dbReference type="Pfam" id="PF12821"/>
    </source>
</evidence>
<dbReference type="GO" id="GO:0005886">
    <property type="term" value="C:plasma membrane"/>
    <property type="evidence" value="ECO:0007669"/>
    <property type="project" value="UniProtKB-SubCell"/>
</dbReference>
<protein>
    <submittedName>
        <fullName evidence="10">Threonine/serine exporter family protein</fullName>
    </submittedName>
</protein>
<feature type="transmembrane region" description="Helical" evidence="7">
    <location>
        <begin position="160"/>
        <end position="190"/>
    </location>
</feature>
<sequence>MKTESTEQEYHHHLSHHHHMRVQWEEFFQSDDETKIKEATLIEKGSIISRVGMMMLSCGTGAWRVRDAMDTLARTLDLTCSTDIGLISIVCTYFDVDNQSYSQSLSLPTTGVNMAKLNELEKFVRQFEAAGGDFEIKTIRRRLGEIEHMKGRYPLWGSSLAAALACGGFIFLLGGGIPEIICSFIGAGLGQFARGSLAKRRITIAATTAVAVAAACLSYYLAFMLGHLLFNVDMIYMRGYIGAMLFVIPGFPFITSGLDISKLDMRSGLERMAYAIFIILIATGTGWVMATALQIKPGDLPALHLSKAILTACRLVASFCGVFGFSLMFNSHRRMAAAAGLVGAIANTMRLSLVDFAHFPAPLAAFLAALLAGLLAGYVREKVGYPRIALTVPSIVIMVPGLYMYRGIFLLVLTNVGAGATWMTEALMLVMSLPAGLLTARILTDKKWRRVD</sequence>
<evidence type="ECO:0000256" key="5">
    <source>
        <dbReference type="ARBA" id="ARBA00023136"/>
    </source>
</evidence>
<evidence type="ECO:0000256" key="7">
    <source>
        <dbReference type="SAM" id="Phobius"/>
    </source>
</evidence>
<accession>A0A3G6JE21</accession>
<evidence type="ECO:0000256" key="6">
    <source>
        <dbReference type="ARBA" id="ARBA00034125"/>
    </source>
</evidence>
<evidence type="ECO:0000256" key="4">
    <source>
        <dbReference type="ARBA" id="ARBA00022989"/>
    </source>
</evidence>
<dbReference type="AlphaFoldDB" id="A0A3G6JE21"/>
<dbReference type="PANTHER" id="PTHR34390:SF2">
    <property type="entry name" value="SUCCINATE TRANSPORTER SUBUNIT YJJP-RELATED"/>
    <property type="match status" value="1"/>
</dbReference>
<feature type="transmembrane region" description="Helical" evidence="7">
    <location>
        <begin position="272"/>
        <end position="295"/>
    </location>
</feature>
<feature type="transmembrane region" description="Helical" evidence="7">
    <location>
        <begin position="359"/>
        <end position="378"/>
    </location>
</feature>
<dbReference type="PANTHER" id="PTHR34390">
    <property type="entry name" value="UPF0442 PROTEIN YJJB-RELATED"/>
    <property type="match status" value="1"/>
</dbReference>
<keyword evidence="5 7" id="KW-0472">Membrane</keyword>
<evidence type="ECO:0000256" key="2">
    <source>
        <dbReference type="ARBA" id="ARBA00022475"/>
    </source>
</evidence>
<dbReference type="GO" id="GO:0015744">
    <property type="term" value="P:succinate transport"/>
    <property type="evidence" value="ECO:0007669"/>
    <property type="project" value="TreeGrafter"/>
</dbReference>
<feature type="transmembrane region" description="Helical" evidence="7">
    <location>
        <begin position="202"/>
        <end position="223"/>
    </location>
</feature>
<evidence type="ECO:0000259" key="8">
    <source>
        <dbReference type="Pfam" id="PF06738"/>
    </source>
</evidence>
<dbReference type="InterPro" id="IPR024528">
    <property type="entry name" value="ThrE_2"/>
</dbReference>
<feature type="transmembrane region" description="Helical" evidence="7">
    <location>
        <begin position="235"/>
        <end position="260"/>
    </location>
</feature>
<feature type="transmembrane region" description="Helical" evidence="7">
    <location>
        <begin position="390"/>
        <end position="414"/>
    </location>
</feature>
<feature type="transmembrane region" description="Helical" evidence="7">
    <location>
        <begin position="426"/>
        <end position="444"/>
    </location>
</feature>
<feature type="transmembrane region" description="Helical" evidence="7">
    <location>
        <begin position="336"/>
        <end position="353"/>
    </location>
</feature>
<dbReference type="Pfam" id="PF12821">
    <property type="entry name" value="ThrE_2"/>
    <property type="match status" value="1"/>
</dbReference>
<comment type="similarity">
    <text evidence="6">Belongs to the ThrE exporter (TC 2.A.79) family.</text>
</comment>
<dbReference type="InterPro" id="IPR010619">
    <property type="entry name" value="ThrE-like_N"/>
</dbReference>
<reference evidence="10" key="1">
    <citation type="submission" date="2018-07" db="EMBL/GenBank/DDBJ databases">
        <authorList>
            <person name="Somerville V."/>
        </authorList>
    </citation>
    <scope>NUCLEOTIDE SEQUENCE</scope>
    <source>
        <strain evidence="10">NWC_2_2</strain>
    </source>
</reference>
<keyword evidence="4 7" id="KW-1133">Transmembrane helix</keyword>
<comment type="subcellular location">
    <subcellularLocation>
        <location evidence="1">Cell membrane</location>
        <topology evidence="1">Multi-pass membrane protein</topology>
    </subcellularLocation>
</comment>
<keyword evidence="3 7" id="KW-0812">Transmembrane</keyword>
<dbReference type="RefSeq" id="WP_138490826.1">
    <property type="nucleotide sequence ID" value="NZ_CP046131.1"/>
</dbReference>
<dbReference type="InterPro" id="IPR050539">
    <property type="entry name" value="ThrE_Dicarb/AminoAcid_Exp"/>
</dbReference>